<accession>A0AAU8CA15</accession>
<protein>
    <submittedName>
        <fullName evidence="2">Uncharacterized protein</fullName>
    </submittedName>
</protein>
<feature type="compositionally biased region" description="Acidic residues" evidence="1">
    <location>
        <begin position="55"/>
        <end position="67"/>
    </location>
</feature>
<dbReference type="GeneID" id="91109867"/>
<dbReference type="KEGG" id="hanx:ABSL23_11925"/>
<reference evidence="2" key="1">
    <citation type="submission" date="2024-06" db="EMBL/GenBank/DDBJ databases">
        <title>Genome Sequence of an extremely halophilic archaeon isolated from Permian era halite, Salado Formation, Carlsbad, New Mexico: Halobacterium sp. strain NMX12-1.</title>
        <authorList>
            <person name="Sotoa L."/>
            <person name="DasSarma P."/>
            <person name="Anton B.P."/>
            <person name="Vincze T."/>
            <person name="Verma I."/>
            <person name="Eralp B."/>
            <person name="Powers D.W."/>
            <person name="Dozier B.L."/>
            <person name="Roberts R.J."/>
            <person name="DasSarma S."/>
        </authorList>
    </citation>
    <scope>NUCLEOTIDE SEQUENCE</scope>
    <source>
        <strain evidence="2">NMX12-1</strain>
    </source>
</reference>
<dbReference type="AlphaFoldDB" id="A0AAU8CA15"/>
<dbReference type="RefSeq" id="WP_353633874.1">
    <property type="nucleotide sequence ID" value="NZ_CP159204.1"/>
</dbReference>
<name>A0AAU8CA15_9EURY</name>
<feature type="compositionally biased region" description="Low complexity" evidence="1">
    <location>
        <begin position="44"/>
        <end position="54"/>
    </location>
</feature>
<proteinExistence type="predicted"/>
<evidence type="ECO:0000256" key="1">
    <source>
        <dbReference type="SAM" id="MobiDB-lite"/>
    </source>
</evidence>
<gene>
    <name evidence="2" type="ORF">ABSL23_11925</name>
</gene>
<dbReference type="EMBL" id="CP159204">
    <property type="protein sequence ID" value="XCF15939.1"/>
    <property type="molecule type" value="Genomic_DNA"/>
</dbReference>
<dbReference type="Pfam" id="PF25925">
    <property type="entry name" value="DUF7970"/>
    <property type="match status" value="1"/>
</dbReference>
<sequence length="136" mass="14745">MGFDDLEAAEQSRADRDDESGEQNADTTASEPADRATDADDAASDPAVDGAADSSGDETSDEPAFEYDDVKQAPLYARPEAWAALEDALDLDVVRTLREAGVRNEEKRELHDAVLRVAADHPDEIAEAVQEARRED</sequence>
<evidence type="ECO:0000313" key="2">
    <source>
        <dbReference type="EMBL" id="XCF15939.1"/>
    </source>
</evidence>
<dbReference type="InterPro" id="IPR058276">
    <property type="entry name" value="DUF7970"/>
</dbReference>
<organism evidence="2">
    <name type="scientific">Halobacterium sp. NMX12-1</name>
    <dbReference type="NCBI Taxonomy" id="3166650"/>
    <lineage>
        <taxon>Archaea</taxon>
        <taxon>Methanobacteriati</taxon>
        <taxon>Methanobacteriota</taxon>
        <taxon>Stenosarchaea group</taxon>
        <taxon>Halobacteria</taxon>
        <taxon>Halobacteriales</taxon>
        <taxon>Halobacteriaceae</taxon>
        <taxon>Halobacterium</taxon>
    </lineage>
</organism>
<feature type="region of interest" description="Disordered" evidence="1">
    <location>
        <begin position="1"/>
        <end position="72"/>
    </location>
</feature>